<evidence type="ECO:0000256" key="1">
    <source>
        <dbReference type="ARBA" id="ARBA00022737"/>
    </source>
</evidence>
<dbReference type="GeneID" id="36284560"/>
<dbReference type="PANTHER" id="PTHR24189">
    <property type="entry name" value="MYOTROPHIN"/>
    <property type="match status" value="1"/>
</dbReference>
<dbReference type="InterPro" id="IPR050745">
    <property type="entry name" value="Multifunctional_regulatory"/>
</dbReference>
<sequence length="271" mass="30375">MRDARERLLRAATYGSLRDARETLCWYMSTQTPDPVTGEFELYHLQESIRAAIANNQPPLLSYLFFMRIGEPSFFVEDALRVRSTAVFRVLLYYGWDINKPRGRHLAPALGYVIDDGALTEWFLDKGADPNSTCEWGRTPMSNAMCGVSFVSIDMLFTRGADIIQGQLLHNAVLRDRPEHEVIELVELLLGKGATINEIQYENHPQTFAELQDFSLGTPLHYAAQAGKEMVVSYLLNKGADPLIRNTKGRTVIEAAGHASQSAVVEMLSHV</sequence>
<organism evidence="4">
    <name type="scientific">Pseudogymnoascus destructans</name>
    <dbReference type="NCBI Taxonomy" id="655981"/>
    <lineage>
        <taxon>Eukaryota</taxon>
        <taxon>Fungi</taxon>
        <taxon>Dikarya</taxon>
        <taxon>Ascomycota</taxon>
        <taxon>Pezizomycotina</taxon>
        <taxon>Leotiomycetes</taxon>
        <taxon>Thelebolales</taxon>
        <taxon>Thelebolaceae</taxon>
        <taxon>Pseudogymnoascus</taxon>
    </lineage>
</organism>
<protein>
    <submittedName>
        <fullName evidence="4">Uncharacterized protein</fullName>
    </submittedName>
</protein>
<dbReference type="eggNOG" id="ENOG502SQR9">
    <property type="taxonomic scope" value="Eukaryota"/>
</dbReference>
<name>A0A177ALG4_9PEZI</name>
<dbReference type="RefSeq" id="XP_024327387.1">
    <property type="nucleotide sequence ID" value="XM_024465149.1"/>
</dbReference>
<evidence type="ECO:0000256" key="3">
    <source>
        <dbReference type="PROSITE-ProRule" id="PRU00023"/>
    </source>
</evidence>
<dbReference type="SMART" id="SM00248">
    <property type="entry name" value="ANK"/>
    <property type="match status" value="2"/>
</dbReference>
<dbReference type="SUPFAM" id="SSF48403">
    <property type="entry name" value="Ankyrin repeat"/>
    <property type="match status" value="1"/>
</dbReference>
<dbReference type="EMBL" id="KV441388">
    <property type="protein sequence ID" value="OAF62113.1"/>
    <property type="molecule type" value="Genomic_DNA"/>
</dbReference>
<dbReference type="PANTHER" id="PTHR24189:SF50">
    <property type="entry name" value="ANKYRIN REPEAT AND SOCS BOX PROTEIN 2"/>
    <property type="match status" value="1"/>
</dbReference>
<keyword evidence="2 3" id="KW-0040">ANK repeat</keyword>
<dbReference type="Gene3D" id="1.25.40.20">
    <property type="entry name" value="Ankyrin repeat-containing domain"/>
    <property type="match status" value="2"/>
</dbReference>
<dbReference type="AlphaFoldDB" id="A0A177ALG4"/>
<dbReference type="InterPro" id="IPR036770">
    <property type="entry name" value="Ankyrin_rpt-contain_sf"/>
</dbReference>
<accession>A0A177ALG4</accession>
<evidence type="ECO:0000256" key="2">
    <source>
        <dbReference type="ARBA" id="ARBA00023043"/>
    </source>
</evidence>
<evidence type="ECO:0000313" key="4">
    <source>
        <dbReference type="EMBL" id="OAF62113.1"/>
    </source>
</evidence>
<dbReference type="InterPro" id="IPR002110">
    <property type="entry name" value="Ankyrin_rpt"/>
</dbReference>
<dbReference type="Proteomes" id="UP000077154">
    <property type="component" value="Unassembled WGS sequence"/>
</dbReference>
<reference evidence="4" key="1">
    <citation type="submission" date="2016-03" db="EMBL/GenBank/DDBJ databases">
        <title>Updated assembly of Pseudogymnoascus destructans, the fungus causing white-nose syndrome of bats.</title>
        <authorList>
            <person name="Palmer J.M."/>
            <person name="Drees K.P."/>
            <person name="Foster J.T."/>
            <person name="Lindner D.L."/>
        </authorList>
    </citation>
    <scope>NUCLEOTIDE SEQUENCE [LARGE SCALE GENOMIC DNA]</scope>
    <source>
        <strain evidence="4">20631-21</strain>
    </source>
</reference>
<dbReference type="PROSITE" id="PS50088">
    <property type="entry name" value="ANK_REPEAT"/>
    <property type="match status" value="1"/>
</dbReference>
<gene>
    <name evidence="4" type="ORF">VC83_01471</name>
</gene>
<dbReference type="OrthoDB" id="539213at2759"/>
<proteinExistence type="predicted"/>
<dbReference type="VEuPathDB" id="FungiDB:GMDG_05168"/>
<dbReference type="Pfam" id="PF12796">
    <property type="entry name" value="Ank_2"/>
    <property type="match status" value="1"/>
</dbReference>
<feature type="repeat" description="ANK" evidence="3">
    <location>
        <begin position="215"/>
        <end position="247"/>
    </location>
</feature>
<keyword evidence="1" id="KW-0677">Repeat</keyword>
<dbReference type="PROSITE" id="PS50297">
    <property type="entry name" value="ANK_REP_REGION"/>
    <property type="match status" value="1"/>
</dbReference>